<keyword evidence="1" id="KW-0732">Signal</keyword>
<feature type="domain" description="G5" evidence="2">
    <location>
        <begin position="360"/>
        <end position="440"/>
    </location>
</feature>
<keyword evidence="4" id="KW-1185">Reference proteome</keyword>
<accession>C8W4T8</accession>
<dbReference type="InterPro" id="IPR022029">
    <property type="entry name" value="YoaR-like_PG-bd"/>
</dbReference>
<protein>
    <submittedName>
        <fullName evidence="3">VanW family protein</fullName>
    </submittedName>
</protein>
<dbReference type="InterPro" id="IPR011098">
    <property type="entry name" value="G5_dom"/>
</dbReference>
<dbReference type="Pfam" id="PF12229">
    <property type="entry name" value="PG_binding_4"/>
    <property type="match status" value="1"/>
</dbReference>
<dbReference type="PANTHER" id="PTHR35788:SF1">
    <property type="entry name" value="EXPORTED PROTEIN"/>
    <property type="match status" value="1"/>
</dbReference>
<dbReference type="HOGENOM" id="CLU_011572_2_1_9"/>
<dbReference type="Pfam" id="PF07501">
    <property type="entry name" value="G5"/>
    <property type="match status" value="1"/>
</dbReference>
<dbReference type="SMART" id="SM01208">
    <property type="entry name" value="G5"/>
    <property type="match status" value="1"/>
</dbReference>
<reference evidence="3 4" key="1">
    <citation type="journal article" date="2009" name="Stand. Genomic Sci.">
        <title>Complete genome sequence of Desulfotomaculum acetoxidans type strain (5575).</title>
        <authorList>
            <person name="Spring S."/>
            <person name="Lapidus A."/>
            <person name="Schroder M."/>
            <person name="Gleim D."/>
            <person name="Sims D."/>
            <person name="Meincke L."/>
            <person name="Glavina Del Rio T."/>
            <person name="Tice H."/>
            <person name="Copeland A."/>
            <person name="Cheng J.F."/>
            <person name="Lucas S."/>
            <person name="Chen F."/>
            <person name="Nolan M."/>
            <person name="Bruce D."/>
            <person name="Goodwin L."/>
            <person name="Pitluck S."/>
            <person name="Ivanova N."/>
            <person name="Mavromatis K."/>
            <person name="Mikhailova N."/>
            <person name="Pati A."/>
            <person name="Chen A."/>
            <person name="Palaniappan K."/>
            <person name="Land M."/>
            <person name="Hauser L."/>
            <person name="Chang Y.J."/>
            <person name="Jeffries C.D."/>
            <person name="Chain P."/>
            <person name="Saunders E."/>
            <person name="Brettin T."/>
            <person name="Detter J.C."/>
            <person name="Goker M."/>
            <person name="Bristow J."/>
            <person name="Eisen J.A."/>
            <person name="Markowitz V."/>
            <person name="Hugenholtz P."/>
            <person name="Kyrpides N.C."/>
            <person name="Klenk H.P."/>
            <person name="Han C."/>
        </authorList>
    </citation>
    <scope>NUCLEOTIDE SEQUENCE [LARGE SCALE GENOMIC DNA]</scope>
    <source>
        <strain evidence="4">ATCC 49208 / DSM 771 / VKM B-1644</strain>
    </source>
</reference>
<dbReference type="PANTHER" id="PTHR35788">
    <property type="entry name" value="EXPORTED PROTEIN-RELATED"/>
    <property type="match status" value="1"/>
</dbReference>
<dbReference type="InterPro" id="IPR007391">
    <property type="entry name" value="Vancomycin_resist_VanW"/>
</dbReference>
<sequence length="455" mass="51356">MNKTRLTSKVILITVFQLIVCISLSSFALKFYYSKVVLPGITVQGVNIGSLTYSQAVEKLKQDLPYPSPKMILQVGLIKYGEIQYTTDYEATVREAIKYSQKLSSRQIIKLMFSNTKTHDFVLTKTYNDKILNEILDKAASQYYEAVQNAYISFDEKTATVFQDTYGRKLDKEASIQKFISSPYGNTYLALSFQITEPTRKTPDYDGINSRLSLFVSDFDVNETDRTRNIELASESINNVIIRPGEVFSLNKTLGKRTSEAGYRKTLENTYDVDLIASHEAGICQVAGTLYNAVCRAGLTVVEKRINPVPVPYIPENMESVIADENNDFKFANNTSKNILIASQIHQGELKICIMGHKGSTPVRQIKTEKERYVTSPPKQYVLDPTLPPGLVIIRNPGSNGYAMKIYEVILKNEREIDRILTAAIEIEPEPELLAISPMRSTIANLFRKEPLKFK</sequence>
<dbReference type="STRING" id="485916.Dtox_3234"/>
<evidence type="ECO:0000313" key="3">
    <source>
        <dbReference type="EMBL" id="ACV63974.1"/>
    </source>
</evidence>
<name>C8W4T8_DESAS</name>
<dbReference type="Pfam" id="PF04294">
    <property type="entry name" value="VanW"/>
    <property type="match status" value="1"/>
</dbReference>
<evidence type="ECO:0000259" key="2">
    <source>
        <dbReference type="PROSITE" id="PS51109"/>
    </source>
</evidence>
<dbReference type="KEGG" id="dae:Dtox_3234"/>
<dbReference type="PROSITE" id="PS51109">
    <property type="entry name" value="G5"/>
    <property type="match status" value="1"/>
</dbReference>
<evidence type="ECO:0000256" key="1">
    <source>
        <dbReference type="ARBA" id="ARBA00022729"/>
    </source>
</evidence>
<dbReference type="AlphaFoldDB" id="C8W4T8"/>
<dbReference type="Proteomes" id="UP000002217">
    <property type="component" value="Chromosome"/>
</dbReference>
<dbReference type="EMBL" id="CP001720">
    <property type="protein sequence ID" value="ACV63974.1"/>
    <property type="molecule type" value="Genomic_DNA"/>
</dbReference>
<organism evidence="3 4">
    <name type="scientific">Desulfofarcimen acetoxidans (strain ATCC 49208 / DSM 771 / KCTC 5769 / VKM B-1644 / 5575)</name>
    <name type="common">Desulfotomaculum acetoxidans</name>
    <dbReference type="NCBI Taxonomy" id="485916"/>
    <lineage>
        <taxon>Bacteria</taxon>
        <taxon>Bacillati</taxon>
        <taxon>Bacillota</taxon>
        <taxon>Clostridia</taxon>
        <taxon>Eubacteriales</taxon>
        <taxon>Peptococcaceae</taxon>
        <taxon>Desulfofarcimen</taxon>
    </lineage>
</organism>
<gene>
    <name evidence="3" type="ordered locus">Dtox_3234</name>
</gene>
<dbReference type="eggNOG" id="COG2720">
    <property type="taxonomic scope" value="Bacteria"/>
</dbReference>
<proteinExistence type="predicted"/>
<evidence type="ECO:0000313" key="4">
    <source>
        <dbReference type="Proteomes" id="UP000002217"/>
    </source>
</evidence>
<dbReference type="InterPro" id="IPR052913">
    <property type="entry name" value="Glycopeptide_resist_protein"/>
</dbReference>